<proteinExistence type="predicted"/>
<feature type="domain" description="BioF2-like acetyltransferase" evidence="1">
    <location>
        <begin position="140"/>
        <end position="263"/>
    </location>
</feature>
<dbReference type="AlphaFoldDB" id="A0A0T5NZF2"/>
<dbReference type="STRING" id="1641875.XM53_00295"/>
<name>A0A0T5NZF2_9RHOB</name>
<evidence type="ECO:0000259" key="1">
    <source>
        <dbReference type="Pfam" id="PF13480"/>
    </source>
</evidence>
<dbReference type="Proteomes" id="UP000051295">
    <property type="component" value="Unassembled WGS sequence"/>
</dbReference>
<dbReference type="SUPFAM" id="SSF55729">
    <property type="entry name" value="Acyl-CoA N-acyltransferases (Nat)"/>
    <property type="match status" value="1"/>
</dbReference>
<keyword evidence="3" id="KW-1185">Reference proteome</keyword>
<dbReference type="InterPro" id="IPR016181">
    <property type="entry name" value="Acyl_CoA_acyltransferase"/>
</dbReference>
<dbReference type="Gene3D" id="3.40.630.30">
    <property type="match status" value="1"/>
</dbReference>
<organism evidence="2 3">
    <name type="scientific">Roseovarius atlanticus</name>
    <dbReference type="NCBI Taxonomy" id="1641875"/>
    <lineage>
        <taxon>Bacteria</taxon>
        <taxon>Pseudomonadati</taxon>
        <taxon>Pseudomonadota</taxon>
        <taxon>Alphaproteobacteria</taxon>
        <taxon>Rhodobacterales</taxon>
        <taxon>Roseobacteraceae</taxon>
        <taxon>Roseovarius</taxon>
    </lineage>
</organism>
<dbReference type="PANTHER" id="PTHR36174:SF1">
    <property type="entry name" value="LIPID II:GLYCINE GLYCYLTRANSFERASE"/>
    <property type="match status" value="1"/>
</dbReference>
<gene>
    <name evidence="2" type="ORF">XM53_00295</name>
</gene>
<dbReference type="EMBL" id="LAXJ01000002">
    <property type="protein sequence ID" value="KRS14220.1"/>
    <property type="molecule type" value="Genomic_DNA"/>
</dbReference>
<dbReference type="OrthoDB" id="341858at2"/>
<dbReference type="PANTHER" id="PTHR36174">
    <property type="entry name" value="LIPID II:GLYCINE GLYCYLTRANSFERASE"/>
    <property type="match status" value="1"/>
</dbReference>
<dbReference type="InterPro" id="IPR050644">
    <property type="entry name" value="PG_Glycine_Bridge_Synth"/>
</dbReference>
<comment type="caution">
    <text evidence="2">The sequence shown here is derived from an EMBL/GenBank/DDBJ whole genome shotgun (WGS) entry which is preliminary data.</text>
</comment>
<evidence type="ECO:0000313" key="3">
    <source>
        <dbReference type="Proteomes" id="UP000051295"/>
    </source>
</evidence>
<dbReference type="InterPro" id="IPR038740">
    <property type="entry name" value="BioF2-like_GNAT_dom"/>
</dbReference>
<dbReference type="PATRIC" id="fig|1641875.4.peg.1135"/>
<dbReference type="Pfam" id="PF13480">
    <property type="entry name" value="Acetyltransf_6"/>
    <property type="match status" value="1"/>
</dbReference>
<evidence type="ECO:0000313" key="2">
    <source>
        <dbReference type="EMBL" id="KRS14220.1"/>
    </source>
</evidence>
<sequence length="300" mass="32679">MSLAWLPCDTAPNPPGPCALHQHPRYGAAMRAIGAEVAWRALKDGTDTHGTAQLLHRRVGPLRLTWLPRGPVLAPGVDPANAMMPLPGPAVLQPDTPETARLYQSCGYRALFTPAHVAELDLTPDPKTLFACLHGKWRNRLHAAQAGPLRTHHRPFDPDRDADLLILDRHQQRARGYRALPPGFTLAFASTHRQATRLFTAHDCAGMLAYLLFLLHGTVATYHIGWAAPAARRGHAHTLLMWQAITHLHQRGVTRLDLGSIDTEAAPGLARFKLGTGATARPLGPTLLRLLPHRGTAIAA</sequence>
<protein>
    <recommendedName>
        <fullName evidence="1">BioF2-like acetyltransferase domain-containing protein</fullName>
    </recommendedName>
</protein>
<reference evidence="2 3" key="1">
    <citation type="submission" date="2015-04" db="EMBL/GenBank/DDBJ databases">
        <title>The draft genome sequence of Roseovarius sp.R12b.</title>
        <authorList>
            <person name="Li G."/>
            <person name="Lai Q."/>
            <person name="Shao Z."/>
            <person name="Yan P."/>
        </authorList>
    </citation>
    <scope>NUCLEOTIDE SEQUENCE [LARGE SCALE GENOMIC DNA]</scope>
    <source>
        <strain evidence="2 3">R12B</strain>
    </source>
</reference>
<accession>A0A0T5NZF2</accession>